<dbReference type="VEuPathDB" id="TriTrypDB:TcIL3000_0_53870"/>
<evidence type="ECO:0000313" key="2">
    <source>
        <dbReference type="EMBL" id="CCD14801.1"/>
    </source>
</evidence>
<reference evidence="2 3" key="2">
    <citation type="journal article" date="2012" name="Proc. Natl. Acad. Sci. U.S.A.">
        <title>Antigenic diversity is generated by distinct evolutionary mechanisms in African trypanosome species.</title>
        <authorList>
            <person name="Jackson A.P."/>
            <person name="Berry A."/>
            <person name="Aslett M."/>
            <person name="Allison H.C."/>
            <person name="Burton P."/>
            <person name="Vavrova-Anderson J."/>
            <person name="Brown R."/>
            <person name="Browne H."/>
            <person name="Corton N."/>
            <person name="Hauser H."/>
            <person name="Gamble J."/>
            <person name="Gilderthorp R."/>
            <person name="Marcello L."/>
            <person name="McQuillan J."/>
            <person name="Otto T.D."/>
            <person name="Quail M.A."/>
            <person name="Sanders M.J."/>
            <person name="van Tonder A."/>
            <person name="Ginger M.L."/>
            <person name="Field M.C."/>
            <person name="Barry J.D."/>
            <person name="Hertz-Fowler C."/>
            <person name="Berriman M."/>
        </authorList>
    </citation>
    <scope>NUCLEOTIDE SEQUENCE [LARGE SCALE GENOMIC DNA]</scope>
    <source>
        <strain evidence="2 3">IL3000</strain>
    </source>
</reference>
<dbReference type="OMA" id="PETHDAM"/>
<name>F9WC14_TRYCI</name>
<feature type="compositionally biased region" description="Polar residues" evidence="1">
    <location>
        <begin position="243"/>
        <end position="258"/>
    </location>
</feature>
<protein>
    <submittedName>
        <fullName evidence="2">WGS project CAEQ00000000 data, annotated contig 2171</fullName>
    </submittedName>
</protein>
<feature type="compositionally biased region" description="Basic and acidic residues" evidence="1">
    <location>
        <begin position="259"/>
        <end position="268"/>
    </location>
</feature>
<feature type="region of interest" description="Disordered" evidence="1">
    <location>
        <begin position="382"/>
        <end position="406"/>
    </location>
</feature>
<dbReference type="EMBL" id="CAEQ01001653">
    <property type="protein sequence ID" value="CCD14801.1"/>
    <property type="molecule type" value="Genomic_DNA"/>
</dbReference>
<feature type="region of interest" description="Disordered" evidence="1">
    <location>
        <begin position="1"/>
        <end position="146"/>
    </location>
</feature>
<organism evidence="2 3">
    <name type="scientific">Trypanosoma congolense (strain IL3000)</name>
    <dbReference type="NCBI Taxonomy" id="1068625"/>
    <lineage>
        <taxon>Eukaryota</taxon>
        <taxon>Discoba</taxon>
        <taxon>Euglenozoa</taxon>
        <taxon>Kinetoplastea</taxon>
        <taxon>Metakinetoplastina</taxon>
        <taxon>Trypanosomatida</taxon>
        <taxon>Trypanosomatidae</taxon>
        <taxon>Trypanosoma</taxon>
        <taxon>Nannomonas</taxon>
    </lineage>
</organism>
<evidence type="ECO:0000313" key="3">
    <source>
        <dbReference type="Proteomes" id="UP000000702"/>
    </source>
</evidence>
<reference evidence="3" key="1">
    <citation type="submission" date="2011-07" db="EMBL/GenBank/DDBJ databases">
        <title>Divergent evolution of antigenic variation in African trypanosomes.</title>
        <authorList>
            <person name="Jackson A.P."/>
            <person name="Berry A."/>
            <person name="Allison H.C."/>
            <person name="Burton P."/>
            <person name="Anderson J."/>
            <person name="Aslett M."/>
            <person name="Brown R."/>
            <person name="Corton N."/>
            <person name="Harris D."/>
            <person name="Hauser H."/>
            <person name="Gamble J."/>
            <person name="Gilderthorp R."/>
            <person name="McQuillan J."/>
            <person name="Quail M.A."/>
            <person name="Sanders M."/>
            <person name="Van Tonder A."/>
            <person name="Ginger M.L."/>
            <person name="Donelson J.E."/>
            <person name="Field M.C."/>
            <person name="Barry J.D."/>
            <person name="Berriman M."/>
            <person name="Hertz-Fowler C."/>
        </authorList>
    </citation>
    <scope>NUCLEOTIDE SEQUENCE [LARGE SCALE GENOMIC DNA]</scope>
    <source>
        <strain evidence="3">IL3000</strain>
    </source>
</reference>
<feature type="compositionally biased region" description="Basic and acidic residues" evidence="1">
    <location>
        <begin position="306"/>
        <end position="315"/>
    </location>
</feature>
<dbReference type="Proteomes" id="UP000000702">
    <property type="component" value="Unassembled WGS sequence"/>
</dbReference>
<gene>
    <name evidence="2" type="ORF">TCIL3000_0_53870</name>
</gene>
<sequence>MNVLEDKMTDNLAAEPEILQDGYNGAVPCDEPQLTPRPTTDDTREKSLSVLEQNDIPTDSPGKVLEDMQLADECNPAITTECEREDEPDNSLGVSDQLEEEEEEGSTVDDGDAVPDSAVNEDQPQARKVPVKPSQKDGVRRRHRRVREADYKAVTSSVINCAWGYTFSDTTGHVERSLLPPELLESREARRSHLNTPQALRLRVAQAARQYALAATGPESVEETSAAPRLTVSLLFQGPPPESGSSQASVKTHASPSCNRDRIPAEDEIRSDEENGEGSDRGVSMGDHGGHGTTLFHEPAADDDIKEGSVPHDDEPACMPSQGLPDGGEAGNDVVGCSSGPEACASDTPSVKPCDPSTMALLCRRNQKQAYDDFVRPYRTSLGGAQVSPEATGAPEAPDATGERRDLEMLTPRVYPVASRVLEKESDVWEKVADILGELHDKMVSPEK</sequence>
<evidence type="ECO:0000256" key="1">
    <source>
        <dbReference type="SAM" id="MobiDB-lite"/>
    </source>
</evidence>
<accession>F9WC14</accession>
<keyword evidence="3" id="KW-1185">Reference proteome</keyword>
<dbReference type="AlphaFoldDB" id="F9WC14"/>
<proteinExistence type="predicted"/>
<comment type="caution">
    <text evidence="2">The sequence shown here is derived from an EMBL/GenBank/DDBJ whole genome shotgun (WGS) entry which is preliminary data.</text>
</comment>
<feature type="compositionally biased region" description="Acidic residues" evidence="1">
    <location>
        <begin position="97"/>
        <end position="113"/>
    </location>
</feature>
<feature type="region of interest" description="Disordered" evidence="1">
    <location>
        <begin position="234"/>
        <end position="334"/>
    </location>
</feature>